<accession>A0A9W9H693</accession>
<feature type="compositionally biased region" description="Low complexity" evidence="1">
    <location>
        <begin position="50"/>
        <end position="75"/>
    </location>
</feature>
<name>A0A9W9H693_9EURO</name>
<evidence type="ECO:0000313" key="3">
    <source>
        <dbReference type="Proteomes" id="UP001149079"/>
    </source>
</evidence>
<comment type="caution">
    <text evidence="2">The sequence shown here is derived from an EMBL/GenBank/DDBJ whole genome shotgun (WGS) entry which is preliminary data.</text>
</comment>
<organism evidence="2 3">
    <name type="scientific">Penicillium bovifimosum</name>
    <dbReference type="NCBI Taxonomy" id="126998"/>
    <lineage>
        <taxon>Eukaryota</taxon>
        <taxon>Fungi</taxon>
        <taxon>Dikarya</taxon>
        <taxon>Ascomycota</taxon>
        <taxon>Pezizomycotina</taxon>
        <taxon>Eurotiomycetes</taxon>
        <taxon>Eurotiomycetidae</taxon>
        <taxon>Eurotiales</taxon>
        <taxon>Aspergillaceae</taxon>
        <taxon>Penicillium</taxon>
    </lineage>
</organism>
<dbReference type="EMBL" id="JAPQKL010000003">
    <property type="protein sequence ID" value="KAJ5139196.1"/>
    <property type="molecule type" value="Genomic_DNA"/>
</dbReference>
<reference evidence="2" key="2">
    <citation type="journal article" date="2023" name="IMA Fungus">
        <title>Comparative genomic study of the Penicillium genus elucidates a diverse pangenome and 15 lateral gene transfer events.</title>
        <authorList>
            <person name="Petersen C."/>
            <person name="Sorensen T."/>
            <person name="Nielsen M.R."/>
            <person name="Sondergaard T.E."/>
            <person name="Sorensen J.L."/>
            <person name="Fitzpatrick D.A."/>
            <person name="Frisvad J.C."/>
            <person name="Nielsen K.L."/>
        </authorList>
    </citation>
    <scope>NUCLEOTIDE SEQUENCE</scope>
    <source>
        <strain evidence="2">IBT 22155</strain>
    </source>
</reference>
<reference evidence="2" key="1">
    <citation type="submission" date="2022-11" db="EMBL/GenBank/DDBJ databases">
        <authorList>
            <person name="Petersen C."/>
        </authorList>
    </citation>
    <scope>NUCLEOTIDE SEQUENCE</scope>
    <source>
        <strain evidence="2">IBT 22155</strain>
    </source>
</reference>
<keyword evidence="3" id="KW-1185">Reference proteome</keyword>
<feature type="region of interest" description="Disordered" evidence="1">
    <location>
        <begin position="45"/>
        <end position="93"/>
    </location>
</feature>
<evidence type="ECO:0000256" key="1">
    <source>
        <dbReference type="SAM" id="MobiDB-lite"/>
    </source>
</evidence>
<proteinExistence type="predicted"/>
<sequence length="353" mass="38850">MSEALPYASHDLELARPPGFMTRFGFHELLSTIEEEGEYIDGRLNSEVQATDSDTTSATEDDWSGSSDVTSPTSSIEEPRLRNGESTSQCPSDTEEAAAAALAQTNLTSIFADRQLGMDFDRDIHHFNWVGLRSYTNLSATPSESLAIILSKPKDLQGSDKWRRQAVLNRAMHHIDPVIVRLHGADDSLLDLRGSALARESQGRVHKFYSPHGTWMNDERDMTDACIDTGSVEIYGATSFAVGNGFVESSCILAMHEWMESKAGVSGGLGSLPRKSTWKAKPSPLRRHHSPGSSAGPARRRRPITTCVRGAPPGVYTSFLTHVFGRRTGIKRLWEKSQHKLAAALSSVRRKNK</sequence>
<gene>
    <name evidence="2" type="ORF">N7515_004044</name>
</gene>
<protein>
    <submittedName>
        <fullName evidence="2">Uncharacterized protein</fullName>
    </submittedName>
</protein>
<dbReference type="OrthoDB" id="5421702at2759"/>
<dbReference type="Proteomes" id="UP001149079">
    <property type="component" value="Unassembled WGS sequence"/>
</dbReference>
<feature type="region of interest" description="Disordered" evidence="1">
    <location>
        <begin position="270"/>
        <end position="307"/>
    </location>
</feature>
<dbReference type="AlphaFoldDB" id="A0A9W9H693"/>
<dbReference type="GeneID" id="81403958"/>
<evidence type="ECO:0000313" key="2">
    <source>
        <dbReference type="EMBL" id="KAJ5139196.1"/>
    </source>
</evidence>
<dbReference type="RefSeq" id="XP_056523845.1">
    <property type="nucleotide sequence ID" value="XM_056664788.1"/>
</dbReference>